<evidence type="ECO:0000313" key="3">
    <source>
        <dbReference type="Proteomes" id="UP000636800"/>
    </source>
</evidence>
<feature type="region of interest" description="Disordered" evidence="1">
    <location>
        <begin position="59"/>
        <end position="79"/>
    </location>
</feature>
<evidence type="ECO:0000256" key="1">
    <source>
        <dbReference type="SAM" id="MobiDB-lite"/>
    </source>
</evidence>
<dbReference type="AlphaFoldDB" id="A0A835PE42"/>
<gene>
    <name evidence="2" type="ORF">HPP92_026141</name>
</gene>
<name>A0A835PE42_VANPL</name>
<protein>
    <submittedName>
        <fullName evidence="2">Uncharacterized protein</fullName>
    </submittedName>
</protein>
<accession>A0A835PE42</accession>
<organism evidence="2 3">
    <name type="scientific">Vanilla planifolia</name>
    <name type="common">Vanilla</name>
    <dbReference type="NCBI Taxonomy" id="51239"/>
    <lineage>
        <taxon>Eukaryota</taxon>
        <taxon>Viridiplantae</taxon>
        <taxon>Streptophyta</taxon>
        <taxon>Embryophyta</taxon>
        <taxon>Tracheophyta</taxon>
        <taxon>Spermatophyta</taxon>
        <taxon>Magnoliopsida</taxon>
        <taxon>Liliopsida</taxon>
        <taxon>Asparagales</taxon>
        <taxon>Orchidaceae</taxon>
        <taxon>Vanilloideae</taxon>
        <taxon>Vanilleae</taxon>
        <taxon>Vanilla</taxon>
    </lineage>
</organism>
<dbReference type="EMBL" id="JADCNL010000026">
    <property type="protein sequence ID" value="KAG0452091.1"/>
    <property type="molecule type" value="Genomic_DNA"/>
</dbReference>
<comment type="caution">
    <text evidence="2">The sequence shown here is derived from an EMBL/GenBank/DDBJ whole genome shotgun (WGS) entry which is preliminary data.</text>
</comment>
<reference evidence="2 3" key="1">
    <citation type="journal article" date="2020" name="Nat. Food">
        <title>A phased Vanilla planifolia genome enables genetic improvement of flavour and production.</title>
        <authorList>
            <person name="Hasing T."/>
            <person name="Tang H."/>
            <person name="Brym M."/>
            <person name="Khazi F."/>
            <person name="Huang T."/>
            <person name="Chambers A.H."/>
        </authorList>
    </citation>
    <scope>NUCLEOTIDE SEQUENCE [LARGE SCALE GENOMIC DNA]</scope>
    <source>
        <tissue evidence="2">Leaf</tissue>
    </source>
</reference>
<feature type="compositionally biased region" description="Gly residues" evidence="1">
    <location>
        <begin position="69"/>
        <end position="79"/>
    </location>
</feature>
<keyword evidence="3" id="KW-1185">Reference proteome</keyword>
<evidence type="ECO:0000313" key="2">
    <source>
        <dbReference type="EMBL" id="KAG0452091.1"/>
    </source>
</evidence>
<dbReference type="Proteomes" id="UP000636800">
    <property type="component" value="Unassembled WGS sequence"/>
</dbReference>
<proteinExistence type="predicted"/>
<sequence length="120" mass="12746">MNPFDVRYADPNSYRERRSDLIHPPYIATPSQDAGFSGTFYPPITQQFPNGAAAFGGYHRPPFVPPRSGGAGQGRGGGEVLVGELGEGMILVTAARVEGEGDLRVVGEAVIEEEEEGILG</sequence>
<dbReference type="OrthoDB" id="1926382at2759"/>